<dbReference type="AlphaFoldDB" id="A0AAD4YT22"/>
<protein>
    <submittedName>
        <fullName evidence="1">Uncharacterized protein</fullName>
    </submittedName>
</protein>
<evidence type="ECO:0000313" key="1">
    <source>
        <dbReference type="EMBL" id="KAI5320376.1"/>
    </source>
</evidence>
<accession>A0AAD4YT22</accession>
<dbReference type="EMBL" id="JAJFAZ020000007">
    <property type="protein sequence ID" value="KAI5320376.1"/>
    <property type="molecule type" value="Genomic_DNA"/>
</dbReference>
<dbReference type="Proteomes" id="UP001054821">
    <property type="component" value="Chromosome 7"/>
</dbReference>
<gene>
    <name evidence="1" type="ORF">L3X38_040084</name>
</gene>
<name>A0AAD4YT22_PRUDU</name>
<organism evidence="1 2">
    <name type="scientific">Prunus dulcis</name>
    <name type="common">Almond</name>
    <name type="synonym">Amygdalus dulcis</name>
    <dbReference type="NCBI Taxonomy" id="3755"/>
    <lineage>
        <taxon>Eukaryota</taxon>
        <taxon>Viridiplantae</taxon>
        <taxon>Streptophyta</taxon>
        <taxon>Embryophyta</taxon>
        <taxon>Tracheophyta</taxon>
        <taxon>Spermatophyta</taxon>
        <taxon>Magnoliopsida</taxon>
        <taxon>eudicotyledons</taxon>
        <taxon>Gunneridae</taxon>
        <taxon>Pentapetalae</taxon>
        <taxon>rosids</taxon>
        <taxon>fabids</taxon>
        <taxon>Rosales</taxon>
        <taxon>Rosaceae</taxon>
        <taxon>Amygdaloideae</taxon>
        <taxon>Amygdaleae</taxon>
        <taxon>Prunus</taxon>
    </lineage>
</organism>
<proteinExistence type="predicted"/>
<comment type="caution">
    <text evidence="1">The sequence shown here is derived from an EMBL/GenBank/DDBJ whole genome shotgun (WGS) entry which is preliminary data.</text>
</comment>
<evidence type="ECO:0000313" key="2">
    <source>
        <dbReference type="Proteomes" id="UP001054821"/>
    </source>
</evidence>
<keyword evidence="2" id="KW-1185">Reference proteome</keyword>
<reference evidence="1 2" key="1">
    <citation type="journal article" date="2022" name="G3 (Bethesda)">
        <title>Whole-genome sequence and methylome profiling of the almond [Prunus dulcis (Mill.) D.A. Webb] cultivar 'Nonpareil'.</title>
        <authorList>
            <person name="D'Amico-Willman K.M."/>
            <person name="Ouma W.Z."/>
            <person name="Meulia T."/>
            <person name="Sideli G.M."/>
            <person name="Gradziel T.M."/>
            <person name="Fresnedo-Ramirez J."/>
        </authorList>
    </citation>
    <scope>NUCLEOTIDE SEQUENCE [LARGE SCALE GENOMIC DNA]</scope>
    <source>
        <tissue evidence="1">Leaf</tissue>
    </source>
</reference>
<sequence length="80" mass="9128">MEMTRLRFEKCKTVTILYFRRSEALLSQVSGLQGFEDDEQPSENDLQMPCLNDLKCCPAEMTSKSSEYLSASLTATKLLR</sequence>